<evidence type="ECO:0000256" key="1">
    <source>
        <dbReference type="SAM" id="MobiDB-lite"/>
    </source>
</evidence>
<name>A0AAD7HY68_9AGAR</name>
<keyword evidence="3" id="KW-1185">Reference proteome</keyword>
<evidence type="ECO:0000313" key="2">
    <source>
        <dbReference type="EMBL" id="KAJ7731082.1"/>
    </source>
</evidence>
<protein>
    <submittedName>
        <fullName evidence="2">Uncharacterized protein</fullName>
    </submittedName>
</protein>
<feature type="region of interest" description="Disordered" evidence="1">
    <location>
        <begin position="29"/>
        <end position="51"/>
    </location>
</feature>
<proteinExistence type="predicted"/>
<comment type="caution">
    <text evidence="2">The sequence shown here is derived from an EMBL/GenBank/DDBJ whole genome shotgun (WGS) entry which is preliminary data.</text>
</comment>
<accession>A0AAD7HY68</accession>
<sequence>MAGMHLTAADVKSCKADTKVLKALQNGEMAVSGGKRKVETQSTGATKKHKN</sequence>
<evidence type="ECO:0000313" key="3">
    <source>
        <dbReference type="Proteomes" id="UP001215598"/>
    </source>
</evidence>
<dbReference type="EMBL" id="JARKIB010000155">
    <property type="protein sequence ID" value="KAJ7731082.1"/>
    <property type="molecule type" value="Genomic_DNA"/>
</dbReference>
<reference evidence="2" key="1">
    <citation type="submission" date="2023-03" db="EMBL/GenBank/DDBJ databases">
        <title>Massive genome expansion in bonnet fungi (Mycena s.s.) driven by repeated elements and novel gene families across ecological guilds.</title>
        <authorList>
            <consortium name="Lawrence Berkeley National Laboratory"/>
            <person name="Harder C.B."/>
            <person name="Miyauchi S."/>
            <person name="Viragh M."/>
            <person name="Kuo A."/>
            <person name="Thoen E."/>
            <person name="Andreopoulos B."/>
            <person name="Lu D."/>
            <person name="Skrede I."/>
            <person name="Drula E."/>
            <person name="Henrissat B."/>
            <person name="Morin E."/>
            <person name="Kohler A."/>
            <person name="Barry K."/>
            <person name="LaButti K."/>
            <person name="Morin E."/>
            <person name="Salamov A."/>
            <person name="Lipzen A."/>
            <person name="Mereny Z."/>
            <person name="Hegedus B."/>
            <person name="Baldrian P."/>
            <person name="Stursova M."/>
            <person name="Weitz H."/>
            <person name="Taylor A."/>
            <person name="Grigoriev I.V."/>
            <person name="Nagy L.G."/>
            <person name="Martin F."/>
            <person name="Kauserud H."/>
        </authorList>
    </citation>
    <scope>NUCLEOTIDE SEQUENCE</scope>
    <source>
        <strain evidence="2">CBHHK182m</strain>
    </source>
</reference>
<organism evidence="2 3">
    <name type="scientific">Mycena metata</name>
    <dbReference type="NCBI Taxonomy" id="1033252"/>
    <lineage>
        <taxon>Eukaryota</taxon>
        <taxon>Fungi</taxon>
        <taxon>Dikarya</taxon>
        <taxon>Basidiomycota</taxon>
        <taxon>Agaricomycotina</taxon>
        <taxon>Agaricomycetes</taxon>
        <taxon>Agaricomycetidae</taxon>
        <taxon>Agaricales</taxon>
        <taxon>Marasmiineae</taxon>
        <taxon>Mycenaceae</taxon>
        <taxon>Mycena</taxon>
    </lineage>
</organism>
<dbReference type="AlphaFoldDB" id="A0AAD7HY68"/>
<gene>
    <name evidence="2" type="ORF">B0H16DRAFT_1733486</name>
</gene>
<dbReference type="Proteomes" id="UP001215598">
    <property type="component" value="Unassembled WGS sequence"/>
</dbReference>